<sequence>MTRTRGMEVDDDQTNTPKRFFFLFFKGIISNVGSLISHASATNAAGSVPSVVRLRGESVEKMAWERRGMREDELSGEGEGELVLEPGTLVELRRSTTAINAVVLAASYTSSSRTCSSSGLTYLSLTSTGEVWPHTKDDVYFSVPGVVARDVVRMCGGEGEDGEVPEIATTQPQLQARVLVLKKLRQIQRDVEDAMNTLLSRQVDVYALTRAVDAEQWGETTLEEVARMFGPVNRNPNPTRVVRHPGFAQIFAAHKYIVANPVWFVLAHDYATSKRIRVRPAGDVQRLRWVEGVIRDQGHEIDQFISLCHSIISTSPPFLLSPPKSTSSTTRKWSPSAQIFIRHLIKSLKPQHPAQIDPYLLGVQYIVKKVYPEVDDVFDEVVHRLLVDIGAIAPWQDLTQLRAMSEGELFLGDSPTPNPRIRQSPPLGPDDFYPTDPAHDIRHDFGDMPVYVIDDTNAQELDDGISVEPHPSSSKLWIHIHIADPTSLLPPTHALAKHAEKMTQSMYFVQGACAMLPRSFTHHDRGGFSLGCTGGEQRTLTFSVLVGPQGEIEEYMVRAGVVRNFVVASYAEVDAVLGFVEEKWEKPFVSGESSSTPPPNLTHLEPHVANLRALYTASQAFVARRFRDGVFTQSRPVAKLTGVVWPHTTDVVGFPMNTEDGQAYTYTGYPFFSSLPSPPSSPLPYLSQYQTSAQHSLDTHSRSLVAECMKLASRACSMFCRDHSVPILRRWAEAPVLDSEEGLRRVLQARTGDGYLLWESNTKSSSTGYHLLGTHLLSDSTAGYTLDLRGHWGLGVPPHEGYVRCTSPLRRYADLVVHWQVKSALIAVAALHTHSTSLSSNSSSTSTHTPKIPPSLLPFSAPRLRAFAIHNQAAERFRKRIAGQHEAWWGVAWLMRYLEVVQFLEGEKEGGGRYRFTASAVMRNNNNNGFGVGSPESRLESGSLNRHLPDPKRLLLDFPRGVLAANNPFRTLTATLTAPPETNRDSKKMQAAVYLTALGIKAVLTEEERGARGGGGGDTPYNIAALRVGDTVPVQVNAMRLGLKAYCPPDPELPYQDARNTGGVAIAVGPSWTRFKTKSQHFLGSGST</sequence>
<dbReference type="SUPFAM" id="SSF50249">
    <property type="entry name" value="Nucleic acid-binding proteins"/>
    <property type="match status" value="1"/>
</dbReference>
<evidence type="ECO:0000259" key="1">
    <source>
        <dbReference type="SMART" id="SM00955"/>
    </source>
</evidence>
<comment type="caution">
    <text evidence="2">The sequence shown here is derived from an EMBL/GenBank/DDBJ whole genome shotgun (WGS) entry which is preliminary data.</text>
</comment>
<dbReference type="PANTHER" id="PTHR23355">
    <property type="entry name" value="RIBONUCLEASE"/>
    <property type="match status" value="1"/>
</dbReference>
<gene>
    <name evidence="2" type="ORF">C8R41DRAFT_903912</name>
</gene>
<feature type="domain" description="RNB" evidence="1">
    <location>
        <begin position="442"/>
        <end position="827"/>
    </location>
</feature>
<dbReference type="Pfam" id="PF00773">
    <property type="entry name" value="RNB"/>
    <property type="match status" value="1"/>
</dbReference>
<proteinExistence type="predicted"/>
<dbReference type="InterPro" id="IPR012340">
    <property type="entry name" value="NA-bd_OB-fold"/>
</dbReference>
<dbReference type="PANTHER" id="PTHR23355:SF65">
    <property type="entry name" value="EXORIBONUCLEASE CYT-4, PUTATIVE (AFU_ORTHOLOGUE AFUA_7G01550)-RELATED"/>
    <property type="match status" value="1"/>
</dbReference>
<dbReference type="Proteomes" id="UP001150217">
    <property type="component" value="Unassembled WGS sequence"/>
</dbReference>
<dbReference type="SMART" id="SM00955">
    <property type="entry name" value="RNB"/>
    <property type="match status" value="1"/>
</dbReference>
<accession>A0ABQ8VBL3</accession>
<protein>
    <recommendedName>
        <fullName evidence="1">RNB domain-containing protein</fullName>
    </recommendedName>
</protein>
<reference evidence="2" key="1">
    <citation type="submission" date="2022-08" db="EMBL/GenBank/DDBJ databases">
        <title>A Global Phylogenomic Analysis of the Shiitake Genus Lentinula.</title>
        <authorList>
            <consortium name="DOE Joint Genome Institute"/>
            <person name="Sierra-Patev S."/>
            <person name="Min B."/>
            <person name="Naranjo-Ortiz M."/>
            <person name="Looney B."/>
            <person name="Konkel Z."/>
            <person name="Slot J.C."/>
            <person name="Sakamoto Y."/>
            <person name="Steenwyk J.L."/>
            <person name="Rokas A."/>
            <person name="Carro J."/>
            <person name="Camarero S."/>
            <person name="Ferreira P."/>
            <person name="Molpeceres G."/>
            <person name="Ruiz-Duenas F.J."/>
            <person name="Serrano A."/>
            <person name="Henrissat B."/>
            <person name="Drula E."/>
            <person name="Hughes K.W."/>
            <person name="Mata J.L."/>
            <person name="Ishikawa N.K."/>
            <person name="Vargas-Isla R."/>
            <person name="Ushijima S."/>
            <person name="Smith C.A."/>
            <person name="Ahrendt S."/>
            <person name="Andreopoulos W."/>
            <person name="He G."/>
            <person name="Labutti K."/>
            <person name="Lipzen A."/>
            <person name="Ng V."/>
            <person name="Riley R."/>
            <person name="Sandor L."/>
            <person name="Barry K."/>
            <person name="Martinez A.T."/>
            <person name="Xiao Y."/>
            <person name="Gibbons J.G."/>
            <person name="Terashima K."/>
            <person name="Grigoriev I.V."/>
            <person name="Hibbett D.S."/>
        </authorList>
    </citation>
    <scope>NUCLEOTIDE SEQUENCE</scope>
    <source>
        <strain evidence="2">RHP3577 ss4</strain>
    </source>
</reference>
<keyword evidence="3" id="KW-1185">Reference proteome</keyword>
<name>A0ABQ8VBL3_9AGAR</name>
<evidence type="ECO:0000313" key="2">
    <source>
        <dbReference type="EMBL" id="KAJ4484545.1"/>
    </source>
</evidence>
<dbReference type="EMBL" id="JANVFT010000053">
    <property type="protein sequence ID" value="KAJ4484545.1"/>
    <property type="molecule type" value="Genomic_DNA"/>
</dbReference>
<evidence type="ECO:0000313" key="3">
    <source>
        <dbReference type="Proteomes" id="UP001150217"/>
    </source>
</evidence>
<organism evidence="2 3">
    <name type="scientific">Lentinula lateritia</name>
    <dbReference type="NCBI Taxonomy" id="40482"/>
    <lineage>
        <taxon>Eukaryota</taxon>
        <taxon>Fungi</taxon>
        <taxon>Dikarya</taxon>
        <taxon>Basidiomycota</taxon>
        <taxon>Agaricomycotina</taxon>
        <taxon>Agaricomycetes</taxon>
        <taxon>Agaricomycetidae</taxon>
        <taxon>Agaricales</taxon>
        <taxon>Marasmiineae</taxon>
        <taxon>Omphalotaceae</taxon>
        <taxon>Lentinula</taxon>
    </lineage>
</organism>
<dbReference type="InterPro" id="IPR050180">
    <property type="entry name" value="RNR_Ribonuclease"/>
</dbReference>
<dbReference type="InterPro" id="IPR001900">
    <property type="entry name" value="RNase_II/R"/>
</dbReference>